<reference evidence="1 2" key="1">
    <citation type="submission" date="2024-05" db="EMBL/GenBank/DDBJ databases">
        <authorList>
            <person name="Wallberg A."/>
        </authorList>
    </citation>
    <scope>NUCLEOTIDE SEQUENCE [LARGE SCALE GENOMIC DNA]</scope>
</reference>
<dbReference type="Proteomes" id="UP001497623">
    <property type="component" value="Unassembled WGS sequence"/>
</dbReference>
<protein>
    <recommendedName>
        <fullName evidence="3">Peptidylprolyl isomerase</fullName>
    </recommendedName>
</protein>
<gene>
    <name evidence="1" type="ORF">MNOR_LOCUS27264</name>
</gene>
<comment type="caution">
    <text evidence="1">The sequence shown here is derived from an EMBL/GenBank/DDBJ whole genome shotgun (WGS) entry which is preliminary data.</text>
</comment>
<dbReference type="AlphaFoldDB" id="A0AAV2RMW6"/>
<evidence type="ECO:0000313" key="1">
    <source>
        <dbReference type="EMBL" id="CAL4133698.1"/>
    </source>
</evidence>
<evidence type="ECO:0008006" key="3">
    <source>
        <dbReference type="Google" id="ProtNLM"/>
    </source>
</evidence>
<keyword evidence="2" id="KW-1185">Reference proteome</keyword>
<proteinExistence type="predicted"/>
<feature type="non-terminal residue" evidence="1">
    <location>
        <position position="1"/>
    </location>
</feature>
<dbReference type="InterPro" id="IPR029000">
    <property type="entry name" value="Cyclophilin-like_dom_sf"/>
</dbReference>
<dbReference type="Gene3D" id="2.40.100.10">
    <property type="entry name" value="Cyclophilin-like"/>
    <property type="match status" value="1"/>
</dbReference>
<dbReference type="EMBL" id="CAXKWB010028386">
    <property type="protein sequence ID" value="CAL4133698.1"/>
    <property type="molecule type" value="Genomic_DNA"/>
</dbReference>
<name>A0AAV2RMW6_MEGNR</name>
<dbReference type="SUPFAM" id="SSF50891">
    <property type="entry name" value="Cyclophilin-like"/>
    <property type="match status" value="1"/>
</dbReference>
<organism evidence="1 2">
    <name type="scientific">Meganyctiphanes norvegica</name>
    <name type="common">Northern krill</name>
    <name type="synonym">Thysanopoda norvegica</name>
    <dbReference type="NCBI Taxonomy" id="48144"/>
    <lineage>
        <taxon>Eukaryota</taxon>
        <taxon>Metazoa</taxon>
        <taxon>Ecdysozoa</taxon>
        <taxon>Arthropoda</taxon>
        <taxon>Crustacea</taxon>
        <taxon>Multicrustacea</taxon>
        <taxon>Malacostraca</taxon>
        <taxon>Eumalacostraca</taxon>
        <taxon>Eucarida</taxon>
        <taxon>Euphausiacea</taxon>
        <taxon>Euphausiidae</taxon>
        <taxon>Meganyctiphanes</taxon>
    </lineage>
</organism>
<accession>A0AAV2RMW6</accession>
<sequence>FSDEIDPLLTDGILTFMDIAFPMQESRRIYMKMLGNTDRARQHLLFVTGHCGHSYKGLSFKSFPDEGNFLTIEPYDGKNAEPLLKDVSVTDVVDHEVRVGLMCGAASENGDPYANNALFGVYLYDAPGEVQDSVFGQVTSGIEILHDIAKSEQTEKIKVVDCGVVVSW</sequence>
<evidence type="ECO:0000313" key="2">
    <source>
        <dbReference type="Proteomes" id="UP001497623"/>
    </source>
</evidence>